<evidence type="ECO:0000256" key="2">
    <source>
        <dbReference type="ARBA" id="ARBA00019325"/>
    </source>
</evidence>
<dbReference type="PANTHER" id="PTHR13651:SF0">
    <property type="entry name" value="PROTEIN ABITRAM"/>
    <property type="match status" value="1"/>
</dbReference>
<dbReference type="GO" id="GO:0051489">
    <property type="term" value="P:regulation of filopodium assembly"/>
    <property type="evidence" value="ECO:0007669"/>
    <property type="project" value="TreeGrafter"/>
</dbReference>
<comment type="similarity">
    <text evidence="1">Belongs to the ABITRAM family.</text>
</comment>
<dbReference type="GO" id="GO:0003785">
    <property type="term" value="F:actin monomer binding"/>
    <property type="evidence" value="ECO:0007669"/>
    <property type="project" value="TreeGrafter"/>
</dbReference>
<dbReference type="PANTHER" id="PTHR13651">
    <property type="entry name" value="PROTEIN ABITRAM"/>
    <property type="match status" value="1"/>
</dbReference>
<protein>
    <recommendedName>
        <fullName evidence="2">Protein Abitram</fullName>
    </recommendedName>
    <alternativeName>
        <fullName evidence="3">Actin-binding transcription modulator</fullName>
    </alternativeName>
</protein>
<dbReference type="InterPro" id="IPR011053">
    <property type="entry name" value="Single_hybrid_motif"/>
</dbReference>
<evidence type="ECO:0000256" key="1">
    <source>
        <dbReference type="ARBA" id="ARBA00010764"/>
    </source>
</evidence>
<dbReference type="STRING" id="1965070.A0A3S3P490"/>
<dbReference type="Proteomes" id="UP000285301">
    <property type="component" value="Unassembled WGS sequence"/>
</dbReference>
<dbReference type="EMBL" id="NCKU01000696">
    <property type="protein sequence ID" value="RWS14533.1"/>
    <property type="molecule type" value="Genomic_DNA"/>
</dbReference>
<dbReference type="InterPro" id="IPR033753">
    <property type="entry name" value="GCV_H/Fam206"/>
</dbReference>
<organism evidence="4 5">
    <name type="scientific">Dinothrombium tinctorium</name>
    <dbReference type="NCBI Taxonomy" id="1965070"/>
    <lineage>
        <taxon>Eukaryota</taxon>
        <taxon>Metazoa</taxon>
        <taxon>Ecdysozoa</taxon>
        <taxon>Arthropoda</taxon>
        <taxon>Chelicerata</taxon>
        <taxon>Arachnida</taxon>
        <taxon>Acari</taxon>
        <taxon>Acariformes</taxon>
        <taxon>Trombidiformes</taxon>
        <taxon>Prostigmata</taxon>
        <taxon>Anystina</taxon>
        <taxon>Parasitengona</taxon>
        <taxon>Trombidioidea</taxon>
        <taxon>Trombidiidae</taxon>
        <taxon>Dinothrombium</taxon>
    </lineage>
</organism>
<keyword evidence="5" id="KW-1185">Reference proteome</keyword>
<dbReference type="GO" id="GO:0051015">
    <property type="term" value="F:actin filament binding"/>
    <property type="evidence" value="ECO:0007669"/>
    <property type="project" value="TreeGrafter"/>
</dbReference>
<dbReference type="GO" id="GO:0030833">
    <property type="term" value="P:regulation of actin filament polymerization"/>
    <property type="evidence" value="ECO:0007669"/>
    <property type="project" value="TreeGrafter"/>
</dbReference>
<dbReference type="Pfam" id="PF01597">
    <property type="entry name" value="GCV_H"/>
    <property type="match status" value="1"/>
</dbReference>
<dbReference type="InterPro" id="IPR039169">
    <property type="entry name" value="Abitram"/>
</dbReference>
<accession>A0A3S3P490</accession>
<gene>
    <name evidence="4" type="ORF">B4U79_11685</name>
</gene>
<dbReference type="GO" id="GO:0030027">
    <property type="term" value="C:lamellipodium"/>
    <property type="evidence" value="ECO:0007669"/>
    <property type="project" value="TreeGrafter"/>
</dbReference>
<evidence type="ECO:0000313" key="5">
    <source>
        <dbReference type="Proteomes" id="UP000285301"/>
    </source>
</evidence>
<dbReference type="GO" id="GO:0032433">
    <property type="term" value="C:filopodium tip"/>
    <property type="evidence" value="ECO:0007669"/>
    <property type="project" value="TreeGrafter"/>
</dbReference>
<sequence>MSEESTESKAKHESDFCLPIKRILPEFESVTERYFEPRFRVSSIEDASKDECILFHSNRICVLTLAPSHPIVAEKKNILNIDFRVNGRKGNNTDRSRNKVSGKWKKGGQQLAENSTLCTIRCEDRTSYPVVACLKATLVEINENLSKNPQLICEHTWSDGFIAILLPSRNSVQSQKETLLTPQMYKEILEKRKNECNS</sequence>
<proteinExistence type="inferred from homology"/>
<name>A0A3S3P490_9ACAR</name>
<dbReference type="GO" id="GO:0030425">
    <property type="term" value="C:dendrite"/>
    <property type="evidence" value="ECO:0007669"/>
    <property type="project" value="TreeGrafter"/>
</dbReference>
<dbReference type="GO" id="GO:0048813">
    <property type="term" value="P:dendrite morphogenesis"/>
    <property type="evidence" value="ECO:0007669"/>
    <property type="project" value="TreeGrafter"/>
</dbReference>
<reference evidence="4 5" key="1">
    <citation type="journal article" date="2018" name="Gigascience">
        <title>Genomes of trombidid mites reveal novel predicted allergens and laterally-transferred genes associated with secondary metabolism.</title>
        <authorList>
            <person name="Dong X."/>
            <person name="Chaisiri K."/>
            <person name="Xia D."/>
            <person name="Armstrong S.D."/>
            <person name="Fang Y."/>
            <person name="Donnelly M.J."/>
            <person name="Kadowaki T."/>
            <person name="McGarry J.W."/>
            <person name="Darby A.C."/>
            <person name="Makepeace B.L."/>
        </authorList>
    </citation>
    <scope>NUCLEOTIDE SEQUENCE [LARGE SCALE GENOMIC DNA]</scope>
    <source>
        <strain evidence="4">UoL-WK</strain>
    </source>
</reference>
<evidence type="ECO:0000313" key="4">
    <source>
        <dbReference type="EMBL" id="RWS14533.1"/>
    </source>
</evidence>
<dbReference type="Gene3D" id="2.40.50.100">
    <property type="match status" value="1"/>
</dbReference>
<dbReference type="GO" id="GO:0005634">
    <property type="term" value="C:nucleus"/>
    <property type="evidence" value="ECO:0007669"/>
    <property type="project" value="TreeGrafter"/>
</dbReference>
<dbReference type="SUPFAM" id="SSF51230">
    <property type="entry name" value="Single hybrid motif"/>
    <property type="match status" value="1"/>
</dbReference>
<comment type="caution">
    <text evidence="4">The sequence shown here is derived from an EMBL/GenBank/DDBJ whole genome shotgun (WGS) entry which is preliminary data.</text>
</comment>
<evidence type="ECO:0000256" key="3">
    <source>
        <dbReference type="ARBA" id="ARBA00030463"/>
    </source>
</evidence>
<dbReference type="OrthoDB" id="48130at2759"/>
<dbReference type="AlphaFoldDB" id="A0A3S3P490"/>